<protein>
    <submittedName>
        <fullName evidence="1">Uncharacterized protein</fullName>
    </submittedName>
</protein>
<comment type="caution">
    <text evidence="1">The sequence shown here is derived from an EMBL/GenBank/DDBJ whole genome shotgun (WGS) entry which is preliminary data.</text>
</comment>
<dbReference type="AlphaFoldDB" id="A0ABD2YNU4"/>
<dbReference type="EMBL" id="JBJUIK010000012">
    <property type="protein sequence ID" value="KAL3509038.1"/>
    <property type="molecule type" value="Genomic_DNA"/>
</dbReference>
<sequence length="215" mass="25123">MVSTCVDPLSHDLNFVLNNLQNNRDPFSRHVMVLQQNLQLMMTFLLSSRKWVYNDAYVESEDVKKVSLQFLLSNIEDTVNKYAVEIHFLFLRKESELVHFEGFVSALKPVVSSFQEYINSFKEEILNVGMTLLDSSFLQSSSCLRHDELVELIDSLLQNLVDLHSELHVWYMADHDFVPHAQVKLETLEDKLLFLKNLIHFPICEALNIVNWKTY</sequence>
<organism evidence="1 2">
    <name type="scientific">Cinchona calisaya</name>
    <dbReference type="NCBI Taxonomy" id="153742"/>
    <lineage>
        <taxon>Eukaryota</taxon>
        <taxon>Viridiplantae</taxon>
        <taxon>Streptophyta</taxon>
        <taxon>Embryophyta</taxon>
        <taxon>Tracheophyta</taxon>
        <taxon>Spermatophyta</taxon>
        <taxon>Magnoliopsida</taxon>
        <taxon>eudicotyledons</taxon>
        <taxon>Gunneridae</taxon>
        <taxon>Pentapetalae</taxon>
        <taxon>asterids</taxon>
        <taxon>lamiids</taxon>
        <taxon>Gentianales</taxon>
        <taxon>Rubiaceae</taxon>
        <taxon>Cinchonoideae</taxon>
        <taxon>Cinchoneae</taxon>
        <taxon>Cinchona</taxon>
    </lineage>
</organism>
<gene>
    <name evidence="1" type="ORF">ACH5RR_028439</name>
</gene>
<accession>A0ABD2YNU4</accession>
<reference evidence="1 2" key="1">
    <citation type="submission" date="2024-11" db="EMBL/GenBank/DDBJ databases">
        <title>A near-complete genome assembly of Cinchona calisaya.</title>
        <authorList>
            <person name="Lian D.C."/>
            <person name="Zhao X.W."/>
            <person name="Wei L."/>
        </authorList>
    </citation>
    <scope>NUCLEOTIDE SEQUENCE [LARGE SCALE GENOMIC DNA]</scope>
    <source>
        <tissue evidence="1">Nenye</tissue>
    </source>
</reference>
<evidence type="ECO:0000313" key="2">
    <source>
        <dbReference type="Proteomes" id="UP001630127"/>
    </source>
</evidence>
<proteinExistence type="predicted"/>
<dbReference type="Proteomes" id="UP001630127">
    <property type="component" value="Unassembled WGS sequence"/>
</dbReference>
<keyword evidence="2" id="KW-1185">Reference proteome</keyword>
<name>A0ABD2YNU4_9GENT</name>
<evidence type="ECO:0000313" key="1">
    <source>
        <dbReference type="EMBL" id="KAL3509038.1"/>
    </source>
</evidence>